<dbReference type="InterPro" id="IPR020471">
    <property type="entry name" value="AKR"/>
</dbReference>
<evidence type="ECO:0000259" key="2">
    <source>
        <dbReference type="Pfam" id="PF00248"/>
    </source>
</evidence>
<organism evidence="3 4">
    <name type="scientific">Paenibacillus apiarius</name>
    <dbReference type="NCBI Taxonomy" id="46240"/>
    <lineage>
        <taxon>Bacteria</taxon>
        <taxon>Bacillati</taxon>
        <taxon>Bacillota</taxon>
        <taxon>Bacilli</taxon>
        <taxon>Bacillales</taxon>
        <taxon>Paenibacillaceae</taxon>
        <taxon>Paenibacillus</taxon>
    </lineage>
</organism>
<protein>
    <submittedName>
        <fullName evidence="3">Aldo/keto reductase</fullName>
    </submittedName>
</protein>
<dbReference type="InterPro" id="IPR050523">
    <property type="entry name" value="AKR_Detox_Biosynth"/>
</dbReference>
<evidence type="ECO:0000256" key="1">
    <source>
        <dbReference type="ARBA" id="ARBA00023002"/>
    </source>
</evidence>
<dbReference type="Proteomes" id="UP001207626">
    <property type="component" value="Unassembled WGS sequence"/>
</dbReference>
<dbReference type="RefSeq" id="WP_268601766.1">
    <property type="nucleotide sequence ID" value="NZ_JAMDLV010000083.1"/>
</dbReference>
<dbReference type="Gene3D" id="3.20.20.100">
    <property type="entry name" value="NADP-dependent oxidoreductase domain"/>
    <property type="match status" value="1"/>
</dbReference>
<dbReference type="InterPro" id="IPR036812">
    <property type="entry name" value="NAD(P)_OxRdtase_dom_sf"/>
</dbReference>
<evidence type="ECO:0000313" key="4">
    <source>
        <dbReference type="Proteomes" id="UP001207626"/>
    </source>
</evidence>
<dbReference type="SUPFAM" id="SSF51430">
    <property type="entry name" value="NAD(P)-linked oxidoreductase"/>
    <property type="match status" value="1"/>
</dbReference>
<keyword evidence="1" id="KW-0560">Oxidoreductase</keyword>
<accession>A0ABT4E0H7</accession>
<reference evidence="3 4" key="1">
    <citation type="submission" date="2022-05" db="EMBL/GenBank/DDBJ databases">
        <title>Genome Sequencing of Bee-Associated Microbes.</title>
        <authorList>
            <person name="Dunlap C."/>
        </authorList>
    </citation>
    <scope>NUCLEOTIDE SEQUENCE [LARGE SCALE GENOMIC DNA]</scope>
    <source>
        <strain evidence="3 4">NRRL NRS-1438</strain>
    </source>
</reference>
<dbReference type="PRINTS" id="PR00069">
    <property type="entry name" value="ALDKETRDTASE"/>
</dbReference>
<gene>
    <name evidence="3" type="ORF">M5X09_26285</name>
</gene>
<keyword evidence="4" id="KW-1185">Reference proteome</keyword>
<sequence>MNFRRLGNSGLKVSALGLGTNAFGKRSDRQTSIRIIHHALDHGINFIDTANIYANSESERIIGQALEGRRHEVVLATKAGLVRGEGPNERGSSRYHLQHELDNSLKRLKTDYIDLYQIHTFDPYTPLDETLRTLDDMVRSGKVRYIGASNYAAWELMKAVGISERLGLNRYVSIQTSYSLADRTPEQELVPLCQDQGIGIIPYFPLAGGILSGKYSSIEAVPEGSRADTDPNFNRFLNHERLALSRNISTAAQELGCTPSALSLSWLIHRPSVSTVIVGATKVEQLEENLQSISIPLDERQLEELDHISYPFRYGEPFAVYRLPE</sequence>
<feature type="domain" description="NADP-dependent oxidoreductase" evidence="2">
    <location>
        <begin position="16"/>
        <end position="308"/>
    </location>
</feature>
<comment type="caution">
    <text evidence="3">The sequence shown here is derived from an EMBL/GenBank/DDBJ whole genome shotgun (WGS) entry which is preliminary data.</text>
</comment>
<dbReference type="PANTHER" id="PTHR43364:SF4">
    <property type="entry name" value="NAD(P)-LINKED OXIDOREDUCTASE SUPERFAMILY PROTEIN"/>
    <property type="match status" value="1"/>
</dbReference>
<evidence type="ECO:0000313" key="3">
    <source>
        <dbReference type="EMBL" id="MCY9523114.1"/>
    </source>
</evidence>
<dbReference type="EMBL" id="JAMDLW010000059">
    <property type="protein sequence ID" value="MCY9523114.1"/>
    <property type="molecule type" value="Genomic_DNA"/>
</dbReference>
<dbReference type="Pfam" id="PF00248">
    <property type="entry name" value="Aldo_ket_red"/>
    <property type="match status" value="1"/>
</dbReference>
<name>A0ABT4E0H7_9BACL</name>
<dbReference type="InterPro" id="IPR023210">
    <property type="entry name" value="NADP_OxRdtase_dom"/>
</dbReference>
<dbReference type="PANTHER" id="PTHR43364">
    <property type="entry name" value="NADH-SPECIFIC METHYLGLYOXAL REDUCTASE-RELATED"/>
    <property type="match status" value="1"/>
</dbReference>
<proteinExistence type="predicted"/>